<accession>A0A3N6N8N7</accession>
<reference evidence="5 6" key="1">
    <citation type="submission" date="2018-11" db="EMBL/GenBank/DDBJ databases">
        <title>Paraburkholderia sp. DHOA04, isolated from soil.</title>
        <authorList>
            <person name="Gao Z.-H."/>
            <person name="Qiu L.-H."/>
            <person name="Fu J.-C."/>
        </authorList>
    </citation>
    <scope>NUCLEOTIDE SEQUENCE [LARGE SCALE GENOMIC DNA]</scope>
    <source>
        <strain evidence="5 6">DHOA04</strain>
    </source>
</reference>
<name>A0A3N6N8N7_9BURK</name>
<organism evidence="5 6">
    <name type="scientific">Paraburkholderia dinghuensis</name>
    <dbReference type="NCBI Taxonomy" id="2305225"/>
    <lineage>
        <taxon>Bacteria</taxon>
        <taxon>Pseudomonadati</taxon>
        <taxon>Pseudomonadota</taxon>
        <taxon>Betaproteobacteria</taxon>
        <taxon>Burkholderiales</taxon>
        <taxon>Burkholderiaceae</taxon>
        <taxon>Paraburkholderia</taxon>
    </lineage>
</organism>
<keyword evidence="2" id="KW-0964">Secreted</keyword>
<dbReference type="GO" id="GO:0005576">
    <property type="term" value="C:extracellular region"/>
    <property type="evidence" value="ECO:0007669"/>
    <property type="project" value="UniProtKB-SubCell"/>
</dbReference>
<dbReference type="AlphaFoldDB" id="A0A3N6N8N7"/>
<comment type="subcellular location">
    <subcellularLocation>
        <location evidence="1">Secreted</location>
    </subcellularLocation>
</comment>
<keyword evidence="4" id="KW-0527">Neuropeptide</keyword>
<dbReference type="GO" id="GO:0007218">
    <property type="term" value="P:neuropeptide signaling pathway"/>
    <property type="evidence" value="ECO:0007669"/>
    <property type="project" value="UniProtKB-KW"/>
</dbReference>
<comment type="caution">
    <text evidence="5">The sequence shown here is derived from an EMBL/GenBank/DDBJ whole genome shotgun (WGS) entry which is preliminary data.</text>
</comment>
<evidence type="ECO:0000256" key="4">
    <source>
        <dbReference type="ARBA" id="ARBA00023320"/>
    </source>
</evidence>
<keyword evidence="6" id="KW-1185">Reference proteome</keyword>
<dbReference type="Proteomes" id="UP000272778">
    <property type="component" value="Unassembled WGS sequence"/>
</dbReference>
<keyword evidence="3" id="KW-0027">Amidation</keyword>
<dbReference type="EMBL" id="RQIS01000013">
    <property type="protein sequence ID" value="RQH04487.1"/>
    <property type="molecule type" value="Genomic_DNA"/>
</dbReference>
<evidence type="ECO:0000256" key="2">
    <source>
        <dbReference type="ARBA" id="ARBA00022525"/>
    </source>
</evidence>
<evidence type="ECO:0000313" key="5">
    <source>
        <dbReference type="EMBL" id="RQH04487.1"/>
    </source>
</evidence>
<dbReference type="Pfam" id="PF01581">
    <property type="entry name" value="FARP"/>
    <property type="match status" value="1"/>
</dbReference>
<sequence>MRFGKHGYDNLARPFVHFGKCSIISA</sequence>
<protein>
    <submittedName>
        <fullName evidence="5">Uncharacterized protein</fullName>
    </submittedName>
</protein>
<evidence type="ECO:0000256" key="1">
    <source>
        <dbReference type="ARBA" id="ARBA00004613"/>
    </source>
</evidence>
<dbReference type="InterPro" id="IPR002544">
    <property type="entry name" value="FMRFamid-related_peptide-like"/>
</dbReference>
<evidence type="ECO:0000313" key="6">
    <source>
        <dbReference type="Proteomes" id="UP000272778"/>
    </source>
</evidence>
<evidence type="ECO:0000256" key="3">
    <source>
        <dbReference type="ARBA" id="ARBA00022815"/>
    </source>
</evidence>
<proteinExistence type="predicted"/>
<gene>
    <name evidence="5" type="ORF">D1Y85_18550</name>
</gene>